<protein>
    <submittedName>
        <fullName evidence="2">Lysophospholipase</fullName>
    </submittedName>
</protein>
<dbReference type="InterPro" id="IPR029058">
    <property type="entry name" value="AB_hydrolase_fold"/>
</dbReference>
<sequence>MLSYQLYEHTKGSPLVLFSHGLGEYGTLYEPLAKQLNAAGYSVILYDVRGHGVLEPKGTLKDYQDLIMDIDEILNQNRRDRKVFLMGHSMGAMISNLYAVTNREIDGVISIGYQYHPIKAVKWMGLLFPKKRLYLNWSDPRSRHEKTNAEIEDLNLLKSVSFKFLYETIHKANKVVRQGLKQYPCPILVMHGGADKIVPLHNAHALYDHLPQPKEMIVYPDSYHDVLLDIDQTLVVEDIINWLNQYK</sequence>
<dbReference type="InterPro" id="IPR051044">
    <property type="entry name" value="MAG_DAG_Lipase"/>
</dbReference>
<dbReference type="PANTHER" id="PTHR11614">
    <property type="entry name" value="PHOSPHOLIPASE-RELATED"/>
    <property type="match status" value="1"/>
</dbReference>
<keyword evidence="3" id="KW-1185">Reference proteome</keyword>
<evidence type="ECO:0000259" key="1">
    <source>
        <dbReference type="Pfam" id="PF12146"/>
    </source>
</evidence>
<dbReference type="Proteomes" id="UP001209076">
    <property type="component" value="Unassembled WGS sequence"/>
</dbReference>
<dbReference type="Pfam" id="PF12146">
    <property type="entry name" value="Hydrolase_4"/>
    <property type="match status" value="1"/>
</dbReference>
<comment type="caution">
    <text evidence="2">The sequence shown here is derived from an EMBL/GenBank/DDBJ whole genome shotgun (WGS) entry which is preliminary data.</text>
</comment>
<dbReference type="EMBL" id="JAOEGN010000005">
    <property type="protein sequence ID" value="MCU0104756.1"/>
    <property type="molecule type" value="Genomic_DNA"/>
</dbReference>
<gene>
    <name evidence="2" type="ORF">N7603_03710</name>
</gene>
<evidence type="ECO:0000313" key="2">
    <source>
        <dbReference type="EMBL" id="MCU0104756.1"/>
    </source>
</evidence>
<organism evidence="2 3">
    <name type="scientific">Paracholeplasma vituli</name>
    <dbReference type="NCBI Taxonomy" id="69473"/>
    <lineage>
        <taxon>Bacteria</taxon>
        <taxon>Bacillati</taxon>
        <taxon>Mycoplasmatota</taxon>
        <taxon>Mollicutes</taxon>
        <taxon>Acholeplasmatales</taxon>
        <taxon>Acholeplasmataceae</taxon>
        <taxon>Paracholeplasma</taxon>
    </lineage>
</organism>
<evidence type="ECO:0000313" key="3">
    <source>
        <dbReference type="Proteomes" id="UP001209076"/>
    </source>
</evidence>
<dbReference type="Gene3D" id="3.40.50.1820">
    <property type="entry name" value="alpha/beta hydrolase"/>
    <property type="match status" value="1"/>
</dbReference>
<name>A0ABT2PUX7_9MOLU</name>
<dbReference type="SUPFAM" id="SSF53474">
    <property type="entry name" value="alpha/beta-Hydrolases"/>
    <property type="match status" value="1"/>
</dbReference>
<reference evidence="3" key="1">
    <citation type="submission" date="2023-07" db="EMBL/GenBank/DDBJ databases">
        <title>Novel Mycoplasma species identified in domestic and wild animals.</title>
        <authorList>
            <person name="Volokhov D.V."/>
            <person name="Furtak V.A."/>
            <person name="Zagorodnyaya T.A."/>
        </authorList>
    </citation>
    <scope>NUCLEOTIDE SEQUENCE [LARGE SCALE GENOMIC DNA]</scope>
    <source>
        <strain evidence="3">92-19</strain>
    </source>
</reference>
<dbReference type="RefSeq" id="WP_262096006.1">
    <property type="nucleotide sequence ID" value="NZ_JAOEGN010000005.1"/>
</dbReference>
<dbReference type="InterPro" id="IPR022742">
    <property type="entry name" value="Hydrolase_4"/>
</dbReference>
<feature type="domain" description="Serine aminopeptidase S33" evidence="1">
    <location>
        <begin position="15"/>
        <end position="230"/>
    </location>
</feature>
<accession>A0ABT2PUX7</accession>
<proteinExistence type="predicted"/>